<dbReference type="PANTHER" id="PTHR22617">
    <property type="entry name" value="CHEMOTAXIS SENSOR HISTIDINE KINASE-RELATED"/>
    <property type="match status" value="1"/>
</dbReference>
<protein>
    <recommendedName>
        <fullName evidence="2">Chemotaxis protein CheW</fullName>
    </recommendedName>
</protein>
<evidence type="ECO:0000256" key="4">
    <source>
        <dbReference type="SAM" id="MobiDB-lite"/>
    </source>
</evidence>
<keyword evidence="7" id="KW-1185">Reference proteome</keyword>
<proteinExistence type="predicted"/>
<comment type="caution">
    <text evidence="6">The sequence shown here is derived from an EMBL/GenBank/DDBJ whole genome shotgun (WGS) entry which is preliminary data.</text>
</comment>
<dbReference type="Gene3D" id="2.40.50.180">
    <property type="entry name" value="CheA-289, Domain 4"/>
    <property type="match status" value="3"/>
</dbReference>
<accession>A0A4R6R6I1</accession>
<keyword evidence="3" id="KW-0963">Cytoplasm</keyword>
<comment type="subcellular location">
    <subcellularLocation>
        <location evidence="1">Cytoplasm</location>
    </subcellularLocation>
</comment>
<dbReference type="Gene3D" id="2.30.30.40">
    <property type="entry name" value="SH3 Domains"/>
    <property type="match status" value="3"/>
</dbReference>
<organism evidence="6 7">
    <name type="scientific">Aquabacterium commune</name>
    <dbReference type="NCBI Taxonomy" id="70586"/>
    <lineage>
        <taxon>Bacteria</taxon>
        <taxon>Pseudomonadati</taxon>
        <taxon>Pseudomonadota</taxon>
        <taxon>Betaproteobacteria</taxon>
        <taxon>Burkholderiales</taxon>
        <taxon>Aquabacterium</taxon>
    </lineage>
</organism>
<dbReference type="OrthoDB" id="9790406at2"/>
<evidence type="ECO:0000313" key="7">
    <source>
        <dbReference type="Proteomes" id="UP000294593"/>
    </source>
</evidence>
<dbReference type="AlphaFoldDB" id="A0A4R6R6I1"/>
<evidence type="ECO:0000313" key="6">
    <source>
        <dbReference type="EMBL" id="TDP81275.1"/>
    </source>
</evidence>
<evidence type="ECO:0000259" key="5">
    <source>
        <dbReference type="PROSITE" id="PS50851"/>
    </source>
</evidence>
<dbReference type="SMART" id="SM00260">
    <property type="entry name" value="CheW"/>
    <property type="match status" value="3"/>
</dbReference>
<dbReference type="RefSeq" id="WP_133610189.1">
    <property type="nucleotide sequence ID" value="NZ_SNXW01000008.1"/>
</dbReference>
<dbReference type="InterPro" id="IPR036061">
    <property type="entry name" value="CheW-like_dom_sf"/>
</dbReference>
<dbReference type="PROSITE" id="PS50851">
    <property type="entry name" value="CHEW"/>
    <property type="match status" value="3"/>
</dbReference>
<feature type="domain" description="CheW-like" evidence="5">
    <location>
        <begin position="385"/>
        <end position="527"/>
    </location>
</feature>
<dbReference type="InterPro" id="IPR002545">
    <property type="entry name" value="CheW-lke_dom"/>
</dbReference>
<dbReference type="SUPFAM" id="SSF50341">
    <property type="entry name" value="CheW-like"/>
    <property type="match status" value="3"/>
</dbReference>
<dbReference type="PANTHER" id="PTHR22617:SF45">
    <property type="entry name" value="CHEMOTAXIS PROTEIN CHEW"/>
    <property type="match status" value="1"/>
</dbReference>
<dbReference type="Proteomes" id="UP000294593">
    <property type="component" value="Unassembled WGS sequence"/>
</dbReference>
<feature type="compositionally biased region" description="Polar residues" evidence="4">
    <location>
        <begin position="356"/>
        <end position="365"/>
    </location>
</feature>
<sequence length="550" mass="59928">MRDPVLTPERDDDRALLDADDTDAAGHDNQFVTFSVAGEMFAVPMGPVQEIIRMPEVARLPLAPAVLDGLANLRGRVLPIINLRRLFHCEHLAHDDATRAVVINLGQPLGFVVDRVASVLSVEPHEIEPATAIQSIVEADYLTGVIKRPRSDGGHDLLMTLDFARLVENHFASVKRLGTDDSRGTGEPDAFSGADADDGEDSDELRLVSFSVAGQEYGIDIADVQEIVQVPERITALPNVAHHVLGMISLRQRLLPLVSLRGLFSLPEEALSEHHRIVVVSLPGGGQVGLVTDAVKEVLGIPRNQADAMPSILAEDSRMQEFSSICRLEGGKRLVSIIATDRLLGLSDIRDALSATASQASTDQPGKTAMRQDSHDTDLDSTDDDTQAVIFRLGAEEFAVPIMSVQEIVRVPEVLTRVPKTPDFIEGVINLRGTVLPVIDQRTRLGLPAIERNDGQRIMVYLLGGTRTGFIVDSVAEVLRIPRQQIAPAPEMSQEQSRLIRHVAKLDGDQRLVMMLDPNHLLQGREMQAMNRAFDEADAPQGGSDFARAA</sequence>
<dbReference type="GO" id="GO:0005829">
    <property type="term" value="C:cytosol"/>
    <property type="evidence" value="ECO:0007669"/>
    <property type="project" value="TreeGrafter"/>
</dbReference>
<dbReference type="GO" id="GO:0007165">
    <property type="term" value="P:signal transduction"/>
    <property type="evidence" value="ECO:0007669"/>
    <property type="project" value="InterPro"/>
</dbReference>
<dbReference type="Pfam" id="PF01584">
    <property type="entry name" value="CheW"/>
    <property type="match status" value="3"/>
</dbReference>
<reference evidence="6 7" key="1">
    <citation type="submission" date="2019-03" db="EMBL/GenBank/DDBJ databases">
        <title>Genomic Encyclopedia of Type Strains, Phase IV (KMG-IV): sequencing the most valuable type-strain genomes for metagenomic binning, comparative biology and taxonomic classification.</title>
        <authorList>
            <person name="Goeker M."/>
        </authorList>
    </citation>
    <scope>NUCLEOTIDE SEQUENCE [LARGE SCALE GENOMIC DNA]</scope>
    <source>
        <strain evidence="6 7">DSM 11901</strain>
    </source>
</reference>
<evidence type="ECO:0000256" key="1">
    <source>
        <dbReference type="ARBA" id="ARBA00004496"/>
    </source>
</evidence>
<dbReference type="GO" id="GO:0006935">
    <property type="term" value="P:chemotaxis"/>
    <property type="evidence" value="ECO:0007669"/>
    <property type="project" value="InterPro"/>
</dbReference>
<feature type="domain" description="CheW-like" evidence="5">
    <location>
        <begin position="28"/>
        <end position="172"/>
    </location>
</feature>
<feature type="region of interest" description="Disordered" evidence="4">
    <location>
        <begin position="177"/>
        <end position="202"/>
    </location>
</feature>
<name>A0A4R6R6I1_9BURK</name>
<gene>
    <name evidence="6" type="ORF">EV672_10860</name>
</gene>
<feature type="domain" description="CheW-like" evidence="5">
    <location>
        <begin position="204"/>
        <end position="349"/>
    </location>
</feature>
<evidence type="ECO:0000256" key="3">
    <source>
        <dbReference type="ARBA" id="ARBA00022490"/>
    </source>
</evidence>
<dbReference type="EMBL" id="SNXW01000008">
    <property type="protein sequence ID" value="TDP81275.1"/>
    <property type="molecule type" value="Genomic_DNA"/>
</dbReference>
<feature type="region of interest" description="Disordered" evidence="4">
    <location>
        <begin position="356"/>
        <end position="382"/>
    </location>
</feature>
<evidence type="ECO:0000256" key="2">
    <source>
        <dbReference type="ARBA" id="ARBA00021483"/>
    </source>
</evidence>
<dbReference type="InterPro" id="IPR039315">
    <property type="entry name" value="CheW"/>
</dbReference>
<feature type="compositionally biased region" description="Basic and acidic residues" evidence="4">
    <location>
        <begin position="177"/>
        <end position="186"/>
    </location>
</feature>